<comment type="caution">
    <text evidence="1">The sequence shown here is derived from an EMBL/GenBank/DDBJ whole genome shotgun (WGS) entry which is preliminary data.</text>
</comment>
<evidence type="ECO:0000313" key="2">
    <source>
        <dbReference type="Proteomes" id="UP001153334"/>
    </source>
</evidence>
<dbReference type="Proteomes" id="UP001153334">
    <property type="component" value="Unassembled WGS sequence"/>
</dbReference>
<reference evidence="1" key="1">
    <citation type="submission" date="2022-11" db="EMBL/GenBank/DDBJ databases">
        <title>Genome Sequence of Nemania bipapillata.</title>
        <authorList>
            <person name="Buettner E."/>
        </authorList>
    </citation>
    <scope>NUCLEOTIDE SEQUENCE</scope>
    <source>
        <strain evidence="1">CP14</strain>
    </source>
</reference>
<evidence type="ECO:0000313" key="1">
    <source>
        <dbReference type="EMBL" id="KAJ8121543.1"/>
    </source>
</evidence>
<proteinExistence type="predicted"/>
<protein>
    <submittedName>
        <fullName evidence="1">Uncharacterized protein</fullName>
    </submittedName>
</protein>
<sequence>MYSEKLMLAKFNVHKERFKGKPRHGEDPVIRSIDLPDGIGETDRPSDGIIDGNMIISDEEMEEMFQESVNGTLRLVDEQVVLIRSQNLQVKCIFLSGGFSRNDYFYRKVSDLARSYRFRVERGDDSWTAVAKGAVLMGLGIGCQKPPANSSAPYHIGVVLAERFASYLHEEQQRYADSFDGVYRAKDHINWVIAKGDLVTPDEMIEKKLKIFHKINPQGKKAGRIIVVISDHEERMNQLSRIQQRPGVTIVNLDYDLDMIPESLRRDCYERTVGPKKSQTYDRVEMQLVITVLTTGDTSLDLRAGVVEVSYAENYPSVYVPV</sequence>
<keyword evidence="2" id="KW-1185">Reference proteome</keyword>
<name>A0ACC2J2W7_9PEZI</name>
<organism evidence="1 2">
    <name type="scientific">Nemania bipapillata</name>
    <dbReference type="NCBI Taxonomy" id="110536"/>
    <lineage>
        <taxon>Eukaryota</taxon>
        <taxon>Fungi</taxon>
        <taxon>Dikarya</taxon>
        <taxon>Ascomycota</taxon>
        <taxon>Pezizomycotina</taxon>
        <taxon>Sordariomycetes</taxon>
        <taxon>Xylariomycetidae</taxon>
        <taxon>Xylariales</taxon>
        <taxon>Xylariaceae</taxon>
        <taxon>Nemania</taxon>
    </lineage>
</organism>
<gene>
    <name evidence="1" type="ORF">ONZ43_g2029</name>
</gene>
<dbReference type="EMBL" id="JAPESX010000393">
    <property type="protein sequence ID" value="KAJ8121543.1"/>
    <property type="molecule type" value="Genomic_DNA"/>
</dbReference>
<accession>A0ACC2J2W7</accession>